<reference evidence="2 3" key="1">
    <citation type="submission" date="2016-12" db="EMBL/GenBank/DDBJ databases">
        <title>The draft genome sequence of Actinophytocola xinjiangensis.</title>
        <authorList>
            <person name="Wang W."/>
            <person name="Yuan L."/>
        </authorList>
    </citation>
    <scope>NUCLEOTIDE SEQUENCE [LARGE SCALE GENOMIC DNA]</scope>
    <source>
        <strain evidence="2 3">CGMCC 4.4663</strain>
    </source>
</reference>
<dbReference type="Pfam" id="PF13091">
    <property type="entry name" value="PLDc_2"/>
    <property type="match status" value="1"/>
</dbReference>
<dbReference type="PROSITE" id="PS50035">
    <property type="entry name" value="PLD"/>
    <property type="match status" value="1"/>
</dbReference>
<keyword evidence="3" id="KW-1185">Reference proteome</keyword>
<dbReference type="SUPFAM" id="SSF56024">
    <property type="entry name" value="Phospholipase D/nuclease"/>
    <property type="match status" value="2"/>
</dbReference>
<accession>A0A7Z0WFC3</accession>
<feature type="domain" description="PLD phosphodiesterase" evidence="1">
    <location>
        <begin position="320"/>
        <end position="349"/>
    </location>
</feature>
<dbReference type="Proteomes" id="UP000185696">
    <property type="component" value="Unassembled WGS sequence"/>
</dbReference>
<dbReference type="GO" id="GO:0006793">
    <property type="term" value="P:phosphorus metabolic process"/>
    <property type="evidence" value="ECO:0007669"/>
    <property type="project" value="UniProtKB-ARBA"/>
</dbReference>
<dbReference type="Gene3D" id="3.30.870.10">
    <property type="entry name" value="Endonuclease Chain A"/>
    <property type="match status" value="1"/>
</dbReference>
<protein>
    <recommendedName>
        <fullName evidence="1">PLD phosphodiesterase domain-containing protein</fullName>
    </recommendedName>
</protein>
<proteinExistence type="predicted"/>
<name>A0A7Z0WFC3_9PSEU</name>
<evidence type="ECO:0000313" key="2">
    <source>
        <dbReference type="EMBL" id="OLF05981.1"/>
    </source>
</evidence>
<evidence type="ECO:0000259" key="1">
    <source>
        <dbReference type="PROSITE" id="PS50035"/>
    </source>
</evidence>
<gene>
    <name evidence="2" type="ORF">BLA60_33535</name>
</gene>
<sequence>MFNDPTVTVAGGGPSVEQSAIMDQLIRLIRAVPGDGWIHFAMHEFAPGDRSSEVVDALIEAHDRGVGVQVILDGQEDGNNNAVFALLAAELGSVELARSWVITCDEPLLPDTRGCIARNYLHSKFALFSSVVIDGTEHSNVVFQTSSNLDDWYLYNSYNDSYTFTDAAVYQDYLTYFGDLRVGRNQPVNPGYYWSSATGTRHRGIFLPREQSSGDTIVSILRLVECSYTDADGVTRQTDIRMVLTAFNQHRADIARELLRLRGENCWIDIVHLEDAKEPPSSVDTAIRTILGMPASNGKLIQMTPCRFQVPTNSLWVVPHTKVMMVDGFYDDDIVPRVYTGSANFVHQENSDDSFVRIMDRGIHTQYLTWFYKIRSACQSNG</sequence>
<dbReference type="InterPro" id="IPR001736">
    <property type="entry name" value="PLipase_D/transphosphatidylase"/>
</dbReference>
<dbReference type="InterPro" id="IPR025202">
    <property type="entry name" value="PLD-like_dom"/>
</dbReference>
<comment type="caution">
    <text evidence="2">The sequence shown here is derived from an EMBL/GenBank/DDBJ whole genome shotgun (WGS) entry which is preliminary data.</text>
</comment>
<dbReference type="EMBL" id="MSIF01000024">
    <property type="protein sequence ID" value="OLF05981.1"/>
    <property type="molecule type" value="Genomic_DNA"/>
</dbReference>
<dbReference type="AlphaFoldDB" id="A0A7Z0WFC3"/>
<organism evidence="2 3">
    <name type="scientific">Actinophytocola xinjiangensis</name>
    <dbReference type="NCBI Taxonomy" id="485602"/>
    <lineage>
        <taxon>Bacteria</taxon>
        <taxon>Bacillati</taxon>
        <taxon>Actinomycetota</taxon>
        <taxon>Actinomycetes</taxon>
        <taxon>Pseudonocardiales</taxon>
        <taxon>Pseudonocardiaceae</taxon>
    </lineage>
</organism>
<dbReference type="GO" id="GO:0003824">
    <property type="term" value="F:catalytic activity"/>
    <property type="evidence" value="ECO:0007669"/>
    <property type="project" value="InterPro"/>
</dbReference>
<evidence type="ECO:0000313" key="3">
    <source>
        <dbReference type="Proteomes" id="UP000185696"/>
    </source>
</evidence>